<dbReference type="HOGENOM" id="CLU_1853838_0_0_11"/>
<organism evidence="3 4">
    <name type="scientific">Segniliparus rugosus (strain ATCC BAA-974 / DSM 45345 / CCUG 50838 / CIP 108380 / JCM 13579 / CDC 945)</name>
    <dbReference type="NCBI Taxonomy" id="679197"/>
    <lineage>
        <taxon>Bacteria</taxon>
        <taxon>Bacillati</taxon>
        <taxon>Actinomycetota</taxon>
        <taxon>Actinomycetes</taxon>
        <taxon>Mycobacteriales</taxon>
        <taxon>Segniliparaceae</taxon>
        <taxon>Segniliparus</taxon>
    </lineage>
</organism>
<dbReference type="Proteomes" id="UP000004816">
    <property type="component" value="Unassembled WGS sequence"/>
</dbReference>
<keyword evidence="4" id="KW-1185">Reference proteome</keyword>
<feature type="coiled-coil region" evidence="1">
    <location>
        <begin position="79"/>
        <end position="110"/>
    </location>
</feature>
<evidence type="ECO:0000313" key="4">
    <source>
        <dbReference type="Proteomes" id="UP000004816"/>
    </source>
</evidence>
<proteinExistence type="predicted"/>
<name>E5XM91_SEGRC</name>
<evidence type="ECO:0000256" key="1">
    <source>
        <dbReference type="SAM" id="Coils"/>
    </source>
</evidence>
<dbReference type="RefSeq" id="WP_007467706.1">
    <property type="nucleotide sequence ID" value="NZ_KI391954.1"/>
</dbReference>
<accession>E5XM91</accession>
<dbReference type="EMBL" id="ACZI02000003">
    <property type="protein sequence ID" value="EFV14536.1"/>
    <property type="molecule type" value="Genomic_DNA"/>
</dbReference>
<sequence length="144" mass="16773">MPRDHWDDAPQYGHYEDDEEEWIPDAREESEPASSTGPQGRSEVADGYEDPSVLRIGENGSDTELETVERVMRQDGRILSQEETEIELAREQAEREDREEQERLRQLVRSGEVIFVDVDAYRAEKRRLQQLKAQRGNDERGRDA</sequence>
<gene>
    <name evidence="3" type="ORF">HMPREF9336_00611</name>
</gene>
<feature type="region of interest" description="Disordered" evidence="2">
    <location>
        <begin position="1"/>
        <end position="67"/>
    </location>
</feature>
<protein>
    <submittedName>
        <fullName evidence="3">Uncharacterized protein</fullName>
    </submittedName>
</protein>
<keyword evidence="1" id="KW-0175">Coiled coil</keyword>
<comment type="caution">
    <text evidence="3">The sequence shown here is derived from an EMBL/GenBank/DDBJ whole genome shotgun (WGS) entry which is preliminary data.</text>
</comment>
<evidence type="ECO:0000256" key="2">
    <source>
        <dbReference type="SAM" id="MobiDB-lite"/>
    </source>
</evidence>
<dbReference type="AlphaFoldDB" id="E5XM91"/>
<reference evidence="3 4" key="1">
    <citation type="journal article" date="2011" name="Stand. Genomic Sci.">
        <title>High quality draft genome sequence of Segniliparus rugosus CDC 945(T)= (ATCC BAA-974(T)).</title>
        <authorList>
            <person name="Earl A.M."/>
            <person name="Desjardins C.A."/>
            <person name="Fitzgerald M.G."/>
            <person name="Arachchi H.M."/>
            <person name="Zeng Q."/>
            <person name="Mehta T."/>
            <person name="Griggs A."/>
            <person name="Birren B.W."/>
            <person name="Toney N.C."/>
            <person name="Carr J."/>
            <person name="Posey J."/>
            <person name="Butler W.R."/>
        </authorList>
    </citation>
    <scope>NUCLEOTIDE SEQUENCE [LARGE SCALE GENOMIC DNA]</scope>
    <source>
        <strain evidence="4">ATCC BAA-974 / DSM 45345 / CCUG 50838 / CIP 108380 / JCM 13579 / CDC 945</strain>
    </source>
</reference>
<dbReference type="STRING" id="679197.HMPREF9336_00611"/>
<evidence type="ECO:0000313" key="3">
    <source>
        <dbReference type="EMBL" id="EFV14536.1"/>
    </source>
</evidence>